<feature type="domain" description="Novel STAND NTPase 3" evidence="1">
    <location>
        <begin position="3"/>
        <end position="44"/>
    </location>
</feature>
<dbReference type="InterPro" id="IPR027417">
    <property type="entry name" value="P-loop_NTPase"/>
</dbReference>
<evidence type="ECO:0000313" key="3">
    <source>
        <dbReference type="Proteomes" id="UP000003075"/>
    </source>
</evidence>
<proteinExistence type="predicted"/>
<reference evidence="2 3" key="1">
    <citation type="journal article" date="2010" name="Appl. Microbiol. Biotechnol.">
        <title>Genotypic diversity in Oenococcus oeni by high-density microarray comparative genome hybridization and whole genome sequencing.</title>
        <authorList>
            <person name="Borneman A.R."/>
            <person name="Bartowsky E.J."/>
            <person name="McCarthy J."/>
            <person name="Chambers P.J."/>
        </authorList>
    </citation>
    <scope>NUCLEOTIDE SEQUENCE [LARGE SCALE GENOMIC DNA]</scope>
    <source>
        <strain evidence="2 3">AWRIB429</strain>
    </source>
</reference>
<dbReference type="EMBL" id="ACSE01000024">
    <property type="protein sequence ID" value="EFD88228.1"/>
    <property type="molecule type" value="Genomic_DNA"/>
</dbReference>
<dbReference type="SUPFAM" id="SSF52540">
    <property type="entry name" value="P-loop containing nucleoside triphosphate hydrolases"/>
    <property type="match status" value="1"/>
</dbReference>
<evidence type="ECO:0000259" key="1">
    <source>
        <dbReference type="Pfam" id="PF20720"/>
    </source>
</evidence>
<dbReference type="InterPro" id="IPR049050">
    <property type="entry name" value="nSTAND3"/>
</dbReference>
<comment type="caution">
    <text evidence="2">The sequence shown here is derived from an EMBL/GenBank/DDBJ whole genome shotgun (WGS) entry which is preliminary data.</text>
</comment>
<gene>
    <name evidence="2" type="ORF">AWRIB429_1256</name>
</gene>
<protein>
    <recommendedName>
        <fullName evidence="1">Novel STAND NTPase 3 domain-containing protein</fullName>
    </recommendedName>
</protein>
<evidence type="ECO:0000313" key="2">
    <source>
        <dbReference type="EMBL" id="EFD88228.1"/>
    </source>
</evidence>
<dbReference type="Pfam" id="PF20720">
    <property type="entry name" value="nSTAND3"/>
    <property type="match status" value="1"/>
</dbReference>
<organism evidence="2 3">
    <name type="scientific">Oenococcus oeni AWRIB429</name>
    <dbReference type="NCBI Taxonomy" id="655225"/>
    <lineage>
        <taxon>Bacteria</taxon>
        <taxon>Bacillati</taxon>
        <taxon>Bacillota</taxon>
        <taxon>Bacilli</taxon>
        <taxon>Lactobacillales</taxon>
        <taxon>Lactobacillaceae</taxon>
        <taxon>Oenococcus</taxon>
    </lineage>
</organism>
<accession>D3LA76</accession>
<dbReference type="AlphaFoldDB" id="D3LA76"/>
<name>D3LA76_OENOE</name>
<sequence>MKKEQFSHLKQIIPSHGLVVVAGPTGSGKTSTIHELLREYASDKLVLTI</sequence>
<dbReference type="Gene3D" id="3.40.50.300">
    <property type="entry name" value="P-loop containing nucleotide triphosphate hydrolases"/>
    <property type="match status" value="1"/>
</dbReference>
<dbReference type="Proteomes" id="UP000003075">
    <property type="component" value="Unassembled WGS sequence"/>
</dbReference>